<sequence length="78" mass="8610">MHAVVLDPKKQDPKAKVFIAQDLNTDKVGNETKRTAVSLELQLLSSTPPTAEETTRMIAKAKQMVEATPSPQNFEMTL</sequence>
<organism evidence="1 2">
    <name type="scientific">Colletotrichum tofieldiae</name>
    <dbReference type="NCBI Taxonomy" id="708197"/>
    <lineage>
        <taxon>Eukaryota</taxon>
        <taxon>Fungi</taxon>
        <taxon>Dikarya</taxon>
        <taxon>Ascomycota</taxon>
        <taxon>Pezizomycotina</taxon>
        <taxon>Sordariomycetes</taxon>
        <taxon>Hypocreomycetidae</taxon>
        <taxon>Glomerellales</taxon>
        <taxon>Glomerellaceae</taxon>
        <taxon>Colletotrichum</taxon>
        <taxon>Colletotrichum spaethianum species complex</taxon>
    </lineage>
</organism>
<dbReference type="Proteomes" id="UP000076552">
    <property type="component" value="Unassembled WGS sequence"/>
</dbReference>
<comment type="caution">
    <text evidence="1">The sequence shown here is derived from an EMBL/GenBank/DDBJ whole genome shotgun (WGS) entry which is preliminary data.</text>
</comment>
<keyword evidence="2" id="KW-1185">Reference proteome</keyword>
<reference evidence="1 2" key="1">
    <citation type="submission" date="2015-06" db="EMBL/GenBank/DDBJ databases">
        <title>Survival trade-offs in plant roots during colonization by closely related pathogenic and mutualistic fungi.</title>
        <authorList>
            <person name="Hacquard S."/>
            <person name="Kracher B."/>
            <person name="Hiruma K."/>
            <person name="Weinman A."/>
            <person name="Muench P."/>
            <person name="Garrido Oter R."/>
            <person name="Ver Loren van Themaat E."/>
            <person name="Dallerey J.-F."/>
            <person name="Damm U."/>
            <person name="Henrissat B."/>
            <person name="Lespinet O."/>
            <person name="Thon M."/>
            <person name="Kemen E."/>
            <person name="McHardy A.C."/>
            <person name="Schulze-Lefert P."/>
            <person name="O'Connell R.J."/>
        </authorList>
    </citation>
    <scope>NUCLEOTIDE SEQUENCE [LARGE SCALE GENOMIC DNA]</scope>
    <source>
        <strain evidence="1 2">0861</strain>
    </source>
</reference>
<proteinExistence type="predicted"/>
<gene>
    <name evidence="1" type="ORF">CT0861_12362</name>
</gene>
<evidence type="ECO:0000313" key="1">
    <source>
        <dbReference type="EMBL" id="KZL65637.1"/>
    </source>
</evidence>
<dbReference type="AlphaFoldDB" id="A0A166NFT9"/>
<protein>
    <submittedName>
        <fullName evidence="1">KilA-N domain-containing protein</fullName>
    </submittedName>
</protein>
<dbReference type="STRING" id="708197.A0A166NFT9"/>
<dbReference type="EMBL" id="LFIV01000212">
    <property type="protein sequence ID" value="KZL65637.1"/>
    <property type="molecule type" value="Genomic_DNA"/>
</dbReference>
<accession>A0A166NFT9</accession>
<name>A0A166NFT9_9PEZI</name>
<evidence type="ECO:0000313" key="2">
    <source>
        <dbReference type="Proteomes" id="UP000076552"/>
    </source>
</evidence>